<feature type="non-terminal residue" evidence="2">
    <location>
        <position position="192"/>
    </location>
</feature>
<dbReference type="EMBL" id="UOGB01000278">
    <property type="protein sequence ID" value="VAX23609.1"/>
    <property type="molecule type" value="Genomic_DNA"/>
</dbReference>
<reference evidence="2" key="1">
    <citation type="submission" date="2018-06" db="EMBL/GenBank/DDBJ databases">
        <authorList>
            <person name="Zhirakovskaya E."/>
        </authorList>
    </citation>
    <scope>NUCLEOTIDE SEQUENCE</scope>
</reference>
<feature type="domain" description="CRISPR-associated nuclease/helicase Cas3 I-F/YPEST Cas2" evidence="1">
    <location>
        <begin position="1"/>
        <end position="78"/>
    </location>
</feature>
<protein>
    <submittedName>
        <fullName evidence="2">CRISPR-associated helicase Cas3, Yersinia-type</fullName>
    </submittedName>
</protein>
<dbReference type="Gene3D" id="1.10.3210.30">
    <property type="match status" value="1"/>
</dbReference>
<dbReference type="AlphaFoldDB" id="A0A3B1C088"/>
<evidence type="ECO:0000313" key="2">
    <source>
        <dbReference type="EMBL" id="VAX23609.1"/>
    </source>
</evidence>
<dbReference type="Pfam" id="PF21384">
    <property type="entry name" value="Cas3_I-F_Cas2"/>
    <property type="match status" value="1"/>
</dbReference>
<evidence type="ECO:0000259" key="1">
    <source>
        <dbReference type="Pfam" id="PF21384"/>
    </source>
</evidence>
<sequence length="192" mass="21438">MHIVLVSACEKRAIKRTRAVLDSYAMRSGNRAWLTPITQEGLGELRGMLRKSATRQTSVACFRNDGGAKMTLLWIVGSKRNFDHDGVSPIATQTRKNKSFMPDWARVCATLAGAAGQMHDLGKYGVIFQDKLNNPKPVADDVRHEWISLLLVRQLMEGASWEDAWEKIRAGGNAKRYYNVNPFDGKLSNASD</sequence>
<name>A0A3B1C088_9ZZZZ</name>
<gene>
    <name evidence="2" type="ORF">MNBD_NITROSPINAE03-123</name>
</gene>
<dbReference type="InterPro" id="IPR038257">
    <property type="entry name" value="CRISPR-assoc_Cas3_HD_sf"/>
</dbReference>
<dbReference type="InterPro" id="IPR048823">
    <property type="entry name" value="Cas3_I-F_Cas2"/>
</dbReference>
<proteinExistence type="predicted"/>
<organism evidence="2">
    <name type="scientific">hydrothermal vent metagenome</name>
    <dbReference type="NCBI Taxonomy" id="652676"/>
    <lineage>
        <taxon>unclassified sequences</taxon>
        <taxon>metagenomes</taxon>
        <taxon>ecological metagenomes</taxon>
    </lineage>
</organism>
<accession>A0A3B1C088</accession>